<keyword evidence="9 13" id="KW-0539">Nucleus</keyword>
<dbReference type="GO" id="GO:0008270">
    <property type="term" value="F:zinc ion binding"/>
    <property type="evidence" value="ECO:0007669"/>
    <property type="project" value="UniProtKB-KW"/>
</dbReference>
<evidence type="ECO:0000256" key="7">
    <source>
        <dbReference type="ARBA" id="ARBA00023163"/>
    </source>
</evidence>
<dbReference type="InterPro" id="IPR001628">
    <property type="entry name" value="Znf_hrmn_rcpt"/>
</dbReference>
<proteinExistence type="inferred from homology"/>
<dbReference type="GO" id="GO:0071376">
    <property type="term" value="P:cellular response to corticotropin-releasing hormone stimulus"/>
    <property type="evidence" value="ECO:0007669"/>
    <property type="project" value="TreeGrafter"/>
</dbReference>
<dbReference type="Gene3D" id="1.10.565.10">
    <property type="entry name" value="Retinoid X Receptor"/>
    <property type="match status" value="1"/>
</dbReference>
<dbReference type="PROSITE" id="PS51843">
    <property type="entry name" value="NR_LBD"/>
    <property type="match status" value="1"/>
</dbReference>
<gene>
    <name evidence="17" type="ORF">M514_05847</name>
</gene>
<keyword evidence="3 13" id="KW-0863">Zinc-finger</keyword>
<keyword evidence="6 13" id="KW-0238">DNA-binding</keyword>
<sequence length="753" mass="83138">MDESDEEPGIEHPSFIQSSSAFPFERTDSREAAQTGCGAGSSFSYHGPFSFLTAGQVGMTLANSYGQDQHSNMGCRKATAYYDGDGFRITAFAYEHSASVGTRTTPTAMASDSAMAEDFCSRSFTVFPTLPDLQMARQVAAVSPKTATNLISSPFPQQLATMWPDIGETVGQPTFSRQLQNLSSHSSNTAAFAATNVPTTSYDVAANQYAVTENVLNSSLGTSTATIPLYFQTACSSPNIEYDYLSLGAEEVRCQPRVTRAFSSPEIEARLLSRMVAPCNNSEEPCLSQSLPCFQSSAMADPIEKFTLSNWEQRQVTPPSSHSSSCVSPALSQGSFFGDLPPSVSSFSGQAGQGQRRLSPTISRHVCTVCGDNAACQHYGVRTCEGCKGFFKRTVQKSARYVCLGNRDCIIDKRRRNRCQYCRFQKCLAVGMVKEVVRTDSLKGRRGRLPSRSKMGEDSISTSLTASLVNAYTSQAKPQSSSSFASTSQVEYFTDTEEDLLKSINGSLSAVWEWAERLPSWNTLAPEDQTSLLKAASLNVMNIRLAYRSMEFAEEREPKELIFEDGSVRRVEEYRQYWRPWFDDVIALASNFRSFLDIDITAVSYAELVCAEPVDNLKNNIINCLKVHCTYAHVARHKPQYFAKILSKLRDLHAVSAKLICCCQISKATGFILPSMLEEASATLPSSDQYKSKKDHELFSESAFKLVKLPGYPISGVQLYFFSSSLKREKPSRVARKEILSILCYCHLHQLGT</sequence>
<evidence type="ECO:0000313" key="17">
    <source>
        <dbReference type="EMBL" id="KFD61163.1"/>
    </source>
</evidence>
<dbReference type="CDD" id="cd06969">
    <property type="entry name" value="NR_DBD_NGFI-B"/>
    <property type="match status" value="1"/>
</dbReference>
<evidence type="ECO:0000256" key="11">
    <source>
        <dbReference type="ARBA" id="ARBA00071265"/>
    </source>
</evidence>
<dbReference type="PANTHER" id="PTHR24085:SF4">
    <property type="entry name" value="NUCLEAR HORMONE RECEPTOR HR38-RELATED"/>
    <property type="match status" value="1"/>
</dbReference>
<keyword evidence="8 13" id="KW-0675">Receptor</keyword>
<evidence type="ECO:0000256" key="1">
    <source>
        <dbReference type="ARBA" id="ARBA00004123"/>
    </source>
</evidence>
<dbReference type="InterPro" id="IPR000536">
    <property type="entry name" value="Nucl_hrmn_rcpt_lig-bd"/>
</dbReference>
<dbReference type="GO" id="GO:0005667">
    <property type="term" value="C:transcription regulator complex"/>
    <property type="evidence" value="ECO:0007669"/>
    <property type="project" value="TreeGrafter"/>
</dbReference>
<organism evidence="17">
    <name type="scientific">Trichuris suis</name>
    <name type="common">pig whipworm</name>
    <dbReference type="NCBI Taxonomy" id="68888"/>
    <lineage>
        <taxon>Eukaryota</taxon>
        <taxon>Metazoa</taxon>
        <taxon>Ecdysozoa</taxon>
        <taxon>Nematoda</taxon>
        <taxon>Enoplea</taxon>
        <taxon>Dorylaimia</taxon>
        <taxon>Trichinellida</taxon>
        <taxon>Trichuridae</taxon>
        <taxon>Trichuris</taxon>
    </lineage>
</organism>
<dbReference type="GO" id="GO:0000978">
    <property type="term" value="F:RNA polymerase II cis-regulatory region sequence-specific DNA binding"/>
    <property type="evidence" value="ECO:0007669"/>
    <property type="project" value="TreeGrafter"/>
</dbReference>
<dbReference type="InterPro" id="IPR013088">
    <property type="entry name" value="Znf_NHR/GATA"/>
</dbReference>
<dbReference type="Gene3D" id="3.30.50.10">
    <property type="entry name" value="Erythroid Transcription Factor GATA-1, subunit A"/>
    <property type="match status" value="1"/>
</dbReference>
<reference evidence="17" key="1">
    <citation type="journal article" date="2014" name="Nat. Genet.">
        <title>Genome and transcriptome of the porcine whipworm Trichuris suis.</title>
        <authorList>
            <person name="Jex A.R."/>
            <person name="Nejsum P."/>
            <person name="Schwarz E.M."/>
            <person name="Hu L."/>
            <person name="Young N.D."/>
            <person name="Hall R.S."/>
            <person name="Korhonen P.K."/>
            <person name="Liao S."/>
            <person name="Thamsborg S."/>
            <person name="Xia J."/>
            <person name="Xu P."/>
            <person name="Wang S."/>
            <person name="Scheerlinck J.P."/>
            <person name="Hofmann A."/>
            <person name="Sternberg P.W."/>
            <person name="Wang J."/>
            <person name="Gasser R.B."/>
        </authorList>
    </citation>
    <scope>NUCLEOTIDE SEQUENCE [LARGE SCALE GENOMIC DNA]</scope>
    <source>
        <strain evidence="17">DCEP-RM93F</strain>
    </source>
</reference>
<dbReference type="PRINTS" id="PR00398">
    <property type="entry name" value="STRDHORMONER"/>
</dbReference>
<dbReference type="GO" id="GO:0005634">
    <property type="term" value="C:nucleus"/>
    <property type="evidence" value="ECO:0007669"/>
    <property type="project" value="UniProtKB-SubCell"/>
</dbReference>
<dbReference type="FunFam" id="3.30.50.10:FF:000009">
    <property type="entry name" value="nuclear receptor subfamily 4 group A member 2"/>
    <property type="match status" value="1"/>
</dbReference>
<evidence type="ECO:0000256" key="6">
    <source>
        <dbReference type="ARBA" id="ARBA00023125"/>
    </source>
</evidence>
<evidence type="ECO:0000256" key="5">
    <source>
        <dbReference type="ARBA" id="ARBA00023015"/>
    </source>
</evidence>
<evidence type="ECO:0000256" key="8">
    <source>
        <dbReference type="ARBA" id="ARBA00023170"/>
    </source>
</evidence>
<dbReference type="Pfam" id="PF00104">
    <property type="entry name" value="Hormone_recep"/>
    <property type="match status" value="1"/>
</dbReference>
<keyword evidence="4 13" id="KW-0862">Zinc</keyword>
<keyword evidence="7 13" id="KW-0804">Transcription</keyword>
<evidence type="ECO:0000256" key="3">
    <source>
        <dbReference type="ARBA" id="ARBA00022771"/>
    </source>
</evidence>
<dbReference type="SUPFAM" id="SSF48508">
    <property type="entry name" value="Nuclear receptor ligand-binding domain"/>
    <property type="match status" value="1"/>
</dbReference>
<evidence type="ECO:0000256" key="2">
    <source>
        <dbReference type="ARBA" id="ARBA00022723"/>
    </source>
</evidence>
<name>A0A085MVB7_9BILA</name>
<evidence type="ECO:0000256" key="10">
    <source>
        <dbReference type="ARBA" id="ARBA00065130"/>
    </source>
</evidence>
<dbReference type="GO" id="GO:0004879">
    <property type="term" value="F:nuclear receptor activity"/>
    <property type="evidence" value="ECO:0007669"/>
    <property type="project" value="InterPro"/>
</dbReference>
<dbReference type="PRINTS" id="PR01284">
    <property type="entry name" value="NUCLEARECPTR"/>
</dbReference>
<dbReference type="InterPro" id="IPR035500">
    <property type="entry name" value="NHR-like_dom_sf"/>
</dbReference>
<evidence type="ECO:0000256" key="12">
    <source>
        <dbReference type="ARBA" id="ARBA00075617"/>
    </source>
</evidence>
<dbReference type="SUPFAM" id="SSF57716">
    <property type="entry name" value="Glucocorticoid receptor-like (DNA-binding domain)"/>
    <property type="match status" value="1"/>
</dbReference>
<dbReference type="GO" id="GO:0035259">
    <property type="term" value="F:nuclear glucocorticoid receptor binding"/>
    <property type="evidence" value="ECO:0007669"/>
    <property type="project" value="TreeGrafter"/>
</dbReference>
<accession>A0A085MVB7</accession>
<comment type="subcellular location">
    <subcellularLocation>
        <location evidence="1 13">Nucleus</location>
    </subcellularLocation>
</comment>
<evidence type="ECO:0000259" key="16">
    <source>
        <dbReference type="PROSITE" id="PS51843"/>
    </source>
</evidence>
<dbReference type="InterPro" id="IPR003070">
    <property type="entry name" value="NR4A1-3"/>
</dbReference>
<dbReference type="EMBL" id="KL367633">
    <property type="protein sequence ID" value="KFD61163.1"/>
    <property type="molecule type" value="Genomic_DNA"/>
</dbReference>
<dbReference type="PRINTS" id="PR00047">
    <property type="entry name" value="STROIDFINGER"/>
</dbReference>
<dbReference type="AlphaFoldDB" id="A0A085MVB7"/>
<dbReference type="PANTHER" id="PTHR24085">
    <property type="entry name" value="NUCLEAR HORMONE RECEPTOR"/>
    <property type="match status" value="1"/>
</dbReference>
<evidence type="ECO:0000256" key="14">
    <source>
        <dbReference type="SAM" id="MobiDB-lite"/>
    </source>
</evidence>
<dbReference type="Proteomes" id="UP000030758">
    <property type="component" value="Unassembled WGS sequence"/>
</dbReference>
<dbReference type="SMART" id="SM00430">
    <property type="entry name" value="HOLI"/>
    <property type="match status" value="1"/>
</dbReference>
<comment type="subunit">
    <text evidence="10">Forms a heterodimer with USP.</text>
</comment>
<dbReference type="InterPro" id="IPR001723">
    <property type="entry name" value="Nuclear_hrmn_rcpt"/>
</dbReference>
<dbReference type="PROSITE" id="PS00031">
    <property type="entry name" value="NUCLEAR_REC_DBD_1"/>
    <property type="match status" value="1"/>
</dbReference>
<evidence type="ECO:0000256" key="13">
    <source>
        <dbReference type="RuleBase" id="RU004334"/>
    </source>
</evidence>
<feature type="domain" description="Nuclear receptor" evidence="15">
    <location>
        <begin position="364"/>
        <end position="439"/>
    </location>
</feature>
<feature type="domain" description="NR LBD" evidence="16">
    <location>
        <begin position="460"/>
        <end position="685"/>
    </location>
</feature>
<evidence type="ECO:0000256" key="9">
    <source>
        <dbReference type="ARBA" id="ARBA00023242"/>
    </source>
</evidence>
<dbReference type="PROSITE" id="PS51030">
    <property type="entry name" value="NUCLEAR_REC_DBD_2"/>
    <property type="match status" value="1"/>
</dbReference>
<comment type="similarity">
    <text evidence="13">Belongs to the nuclear hormone receptor family.</text>
</comment>
<dbReference type="SMART" id="SM00399">
    <property type="entry name" value="ZnF_C4"/>
    <property type="match status" value="1"/>
</dbReference>
<keyword evidence="5 13" id="KW-0805">Transcription regulation</keyword>
<evidence type="ECO:0000259" key="15">
    <source>
        <dbReference type="PROSITE" id="PS51030"/>
    </source>
</evidence>
<keyword evidence="2 13" id="KW-0479">Metal-binding</keyword>
<dbReference type="Pfam" id="PF00105">
    <property type="entry name" value="zf-C4"/>
    <property type="match status" value="1"/>
</dbReference>
<feature type="region of interest" description="Disordered" evidence="14">
    <location>
        <begin position="1"/>
        <end position="37"/>
    </location>
</feature>
<evidence type="ECO:0000256" key="4">
    <source>
        <dbReference type="ARBA" id="ARBA00022833"/>
    </source>
</evidence>
<protein>
    <recommendedName>
        <fullName evidence="11">Probable nuclear hormone receptor HR38</fullName>
    </recommendedName>
    <alternativeName>
        <fullName evidence="12">Nuclear receptor subfamily 4 group A member 4</fullName>
    </alternativeName>
</protein>